<sequence length="557" mass="60024">MAALTFDATAAAAPAGRRVAVFGGGVAGLTAAHELIERGYDVTVYEPVALGGRARSIPVPGTGRDGRADLPGEHGFRFFPGCYQHVPDTMARIPFSGNADGVAGNLTQVGVTTLAFPDRPPVTVPAAPGGIADLTPEGIRRSITTTLSFLPGLPPQELSYFADRMLMWYSMCDERRFGQWEYRSWPDVIGAQGKSAIYQDYLARAPLQLVAAARPELTSGRAWMTACQILLLAGTGLAPDYRGGLDRVLDGPTSAAWIDPWVAYLRSRGVRFVLGAALDRLVLDGARISGADLGASSVAADWFVCAMPANRLARLLGDDILAVDPQLAGVRDLVLEWMIGVQFYLRRPSALPHGHIAAMGTPWALTAIPQAPIWRGDFAAAYGDGSVADCLSVDVSVWDAPGILFGKPARDCTKAEVAQEVWAQLTQWLDNGTDWLRDADVHSWFINPGVRFEPGGVVNDAPQFVNTIGAWFRKPQARCAVENLFFCGEHVRTTFDLASMEAANEAGRRAANAVLDAANDDAPRARLFGAFEPPIFEPLRRVDADRYRAGLPHLLDT</sequence>
<evidence type="ECO:0000259" key="1">
    <source>
        <dbReference type="Pfam" id="PF01593"/>
    </source>
</evidence>
<dbReference type="EMBL" id="QQBC01000006">
    <property type="protein sequence ID" value="RDI65488.1"/>
    <property type="molecule type" value="Genomic_DNA"/>
</dbReference>
<accession>A0A370I435</accession>
<dbReference type="PANTHER" id="PTHR42923:SF46">
    <property type="entry name" value="AMINE OXIDASE"/>
    <property type="match status" value="1"/>
</dbReference>
<dbReference type="Proteomes" id="UP000254869">
    <property type="component" value="Unassembled WGS sequence"/>
</dbReference>
<reference evidence="2 3" key="1">
    <citation type="submission" date="2018-07" db="EMBL/GenBank/DDBJ databases">
        <title>Genomic Encyclopedia of Type Strains, Phase IV (KMG-IV): sequencing the most valuable type-strain genomes for metagenomic binning, comparative biology and taxonomic classification.</title>
        <authorList>
            <person name="Goeker M."/>
        </authorList>
    </citation>
    <scope>NUCLEOTIDE SEQUENCE [LARGE SCALE GENOMIC DNA]</scope>
    <source>
        <strain evidence="2 3">DSM 44290</strain>
    </source>
</reference>
<evidence type="ECO:0000313" key="2">
    <source>
        <dbReference type="EMBL" id="RDI65488.1"/>
    </source>
</evidence>
<gene>
    <name evidence="2" type="ORF">DFR76_106360</name>
</gene>
<dbReference type="STRING" id="1210086.GCA_001613105_02081"/>
<protein>
    <submittedName>
        <fullName evidence="2">Uncharacterized protein with NAD-binding domain and iron-sulfur cluster</fullName>
    </submittedName>
</protein>
<feature type="domain" description="Amine oxidase" evidence="1">
    <location>
        <begin position="26"/>
        <end position="515"/>
    </location>
</feature>
<keyword evidence="3" id="KW-1185">Reference proteome</keyword>
<organism evidence="2 3">
    <name type="scientific">Nocardia pseudobrasiliensis</name>
    <dbReference type="NCBI Taxonomy" id="45979"/>
    <lineage>
        <taxon>Bacteria</taxon>
        <taxon>Bacillati</taxon>
        <taxon>Actinomycetota</taxon>
        <taxon>Actinomycetes</taxon>
        <taxon>Mycobacteriales</taxon>
        <taxon>Nocardiaceae</taxon>
        <taxon>Nocardia</taxon>
    </lineage>
</organism>
<dbReference type="PANTHER" id="PTHR42923">
    <property type="entry name" value="PROTOPORPHYRINOGEN OXIDASE"/>
    <property type="match status" value="1"/>
</dbReference>
<dbReference type="GO" id="GO:0016491">
    <property type="term" value="F:oxidoreductase activity"/>
    <property type="evidence" value="ECO:0007669"/>
    <property type="project" value="InterPro"/>
</dbReference>
<dbReference type="Gene3D" id="3.50.50.60">
    <property type="entry name" value="FAD/NAD(P)-binding domain"/>
    <property type="match status" value="2"/>
</dbReference>
<comment type="caution">
    <text evidence="2">The sequence shown here is derived from an EMBL/GenBank/DDBJ whole genome shotgun (WGS) entry which is preliminary data.</text>
</comment>
<name>A0A370I435_9NOCA</name>
<dbReference type="AlphaFoldDB" id="A0A370I435"/>
<dbReference type="InterPro" id="IPR036188">
    <property type="entry name" value="FAD/NAD-bd_sf"/>
</dbReference>
<dbReference type="Pfam" id="PF01593">
    <property type="entry name" value="Amino_oxidase"/>
    <property type="match status" value="1"/>
</dbReference>
<dbReference type="InterPro" id="IPR050464">
    <property type="entry name" value="Zeta_carotene_desat/Oxidored"/>
</dbReference>
<dbReference type="InterPro" id="IPR002937">
    <property type="entry name" value="Amino_oxidase"/>
</dbReference>
<proteinExistence type="predicted"/>
<evidence type="ECO:0000313" key="3">
    <source>
        <dbReference type="Proteomes" id="UP000254869"/>
    </source>
</evidence>
<dbReference type="SUPFAM" id="SSF51905">
    <property type="entry name" value="FAD/NAD(P)-binding domain"/>
    <property type="match status" value="1"/>
</dbReference>